<gene>
    <name evidence="1" type="ORF">RM532_07850</name>
</gene>
<accession>A0ABU3BZY9</accession>
<dbReference type="Proteomes" id="UP001251857">
    <property type="component" value="Unassembled WGS sequence"/>
</dbReference>
<dbReference type="Gene3D" id="3.40.1350.10">
    <property type="match status" value="1"/>
</dbReference>
<evidence type="ECO:0000313" key="2">
    <source>
        <dbReference type="Proteomes" id="UP001251857"/>
    </source>
</evidence>
<organism evidence="1 2">
    <name type="scientific">Spectribacter hydrogenoxidans</name>
    <dbReference type="NCBI Taxonomy" id="3075608"/>
    <lineage>
        <taxon>Bacteria</taxon>
        <taxon>Pseudomonadati</taxon>
        <taxon>Pseudomonadota</taxon>
        <taxon>Gammaproteobacteria</taxon>
        <taxon>Salinisphaerales</taxon>
        <taxon>Salinisphaeraceae</taxon>
        <taxon>Spectribacter</taxon>
    </lineage>
</organism>
<reference evidence="1 2" key="1">
    <citation type="submission" date="2023-09" db="EMBL/GenBank/DDBJ databases">
        <authorList>
            <person name="Rey-Velasco X."/>
        </authorList>
    </citation>
    <scope>NUCLEOTIDE SEQUENCE [LARGE SCALE GENOMIC DNA]</scope>
    <source>
        <strain evidence="1 2">W335</strain>
    </source>
</reference>
<name>A0ABU3BZY9_9GAMM</name>
<keyword evidence="2" id="KW-1185">Reference proteome</keyword>
<dbReference type="RefSeq" id="WP_311652691.1">
    <property type="nucleotide sequence ID" value="NZ_JAVRIB010000006.1"/>
</dbReference>
<dbReference type="InterPro" id="IPR011856">
    <property type="entry name" value="tRNA_endonuc-like_dom_sf"/>
</dbReference>
<dbReference type="EMBL" id="JAVRIB010000006">
    <property type="protein sequence ID" value="MDT0634871.1"/>
    <property type="molecule type" value="Genomic_DNA"/>
</dbReference>
<protein>
    <submittedName>
        <fullName evidence="1">Uncharacterized protein</fullName>
    </submittedName>
</protein>
<proteinExistence type="predicted"/>
<evidence type="ECO:0000313" key="1">
    <source>
        <dbReference type="EMBL" id="MDT0634871.1"/>
    </source>
</evidence>
<comment type="caution">
    <text evidence="1">The sequence shown here is derived from an EMBL/GenBank/DDBJ whole genome shotgun (WGS) entry which is preliminary data.</text>
</comment>
<sequence>MALYHPRVFDLHEQRLLDPAPTPHPLHGHPARGHGYIYPRLTGTWNAAQQLGYLEYHPKLTYEARDGTSRRAPHPLVGDLLLFIERPGVPDYCINWNIKSQRANFKHRPTPYTSSSPYSGITKTAARNCIEAANYASADIPTKEIAGTDIPPVLTANLTDGFVAACEISLPSEIQEKVIRRLRAAIGTMQTPLDIWSEFSLTLGLTHYQFRTAMYTGVWRRQLRLELTERILFDRPMIAERTDILDIYASWFRGPDA</sequence>